<dbReference type="Proteomes" id="UP001472677">
    <property type="component" value="Unassembled WGS sequence"/>
</dbReference>
<evidence type="ECO:0000256" key="1">
    <source>
        <dbReference type="SAM" id="MobiDB-lite"/>
    </source>
</evidence>
<name>A0ABR2G0E7_9ROSI</name>
<reference evidence="2 3" key="1">
    <citation type="journal article" date="2024" name="G3 (Bethesda)">
        <title>Genome assembly of Hibiscus sabdariffa L. provides insights into metabolisms of medicinal natural products.</title>
        <authorList>
            <person name="Kim T."/>
        </authorList>
    </citation>
    <scope>NUCLEOTIDE SEQUENCE [LARGE SCALE GENOMIC DNA]</scope>
    <source>
        <strain evidence="2">TK-2024</strain>
        <tissue evidence="2">Old leaves</tissue>
    </source>
</reference>
<comment type="caution">
    <text evidence="2">The sequence shown here is derived from an EMBL/GenBank/DDBJ whole genome shotgun (WGS) entry which is preliminary data.</text>
</comment>
<accession>A0ABR2G0E7</accession>
<feature type="region of interest" description="Disordered" evidence="1">
    <location>
        <begin position="86"/>
        <end position="116"/>
    </location>
</feature>
<keyword evidence="3" id="KW-1185">Reference proteome</keyword>
<evidence type="ECO:0000313" key="2">
    <source>
        <dbReference type="EMBL" id="KAK8590001.1"/>
    </source>
</evidence>
<evidence type="ECO:0000313" key="3">
    <source>
        <dbReference type="Proteomes" id="UP001472677"/>
    </source>
</evidence>
<gene>
    <name evidence="2" type="ORF">V6N12_024387</name>
</gene>
<sequence>MSVTGGSPSLHRAKGATFGCMSDRRERRRWSRPLLGGWWRSGSGALFVWRRSAGLLLALASATRKRLGWQLRLRIARDNHKCLSSQAGEVDRSLRTPSDMVSGSNHGHRRIEGKKKTEVNGWLRQRKVEERFNKSRE</sequence>
<organism evidence="2 3">
    <name type="scientific">Hibiscus sabdariffa</name>
    <name type="common">roselle</name>
    <dbReference type="NCBI Taxonomy" id="183260"/>
    <lineage>
        <taxon>Eukaryota</taxon>
        <taxon>Viridiplantae</taxon>
        <taxon>Streptophyta</taxon>
        <taxon>Embryophyta</taxon>
        <taxon>Tracheophyta</taxon>
        <taxon>Spermatophyta</taxon>
        <taxon>Magnoliopsida</taxon>
        <taxon>eudicotyledons</taxon>
        <taxon>Gunneridae</taxon>
        <taxon>Pentapetalae</taxon>
        <taxon>rosids</taxon>
        <taxon>malvids</taxon>
        <taxon>Malvales</taxon>
        <taxon>Malvaceae</taxon>
        <taxon>Malvoideae</taxon>
        <taxon>Hibiscus</taxon>
    </lineage>
</organism>
<protein>
    <submittedName>
        <fullName evidence="2">Uncharacterized protein</fullName>
    </submittedName>
</protein>
<proteinExistence type="predicted"/>
<feature type="compositionally biased region" description="Polar residues" evidence="1">
    <location>
        <begin position="95"/>
        <end position="105"/>
    </location>
</feature>
<dbReference type="EMBL" id="JBBPBM010000004">
    <property type="protein sequence ID" value="KAK8590001.1"/>
    <property type="molecule type" value="Genomic_DNA"/>
</dbReference>